<comment type="cofactor">
    <cofactor evidence="1 7">
        <name>L-ascorbate</name>
        <dbReference type="ChEBI" id="CHEBI:38290"/>
    </cofactor>
</comment>
<dbReference type="PROSITE" id="PS51471">
    <property type="entry name" value="FE2OG_OXY"/>
    <property type="match status" value="1"/>
</dbReference>
<dbReference type="Pfam" id="PF13640">
    <property type="entry name" value="2OG-FeII_Oxy_3"/>
    <property type="match status" value="1"/>
</dbReference>
<dbReference type="InterPro" id="IPR005123">
    <property type="entry name" value="Oxoglu/Fe-dep_dioxygenase_dom"/>
</dbReference>
<dbReference type="InterPro" id="IPR044862">
    <property type="entry name" value="Pro_4_hyd_alph_FE2OG_OXY"/>
</dbReference>
<dbReference type="GO" id="GO:0006974">
    <property type="term" value="P:DNA damage response"/>
    <property type="evidence" value="ECO:0007669"/>
    <property type="project" value="TreeGrafter"/>
</dbReference>
<dbReference type="PANTHER" id="PTHR41536:SF1">
    <property type="entry name" value="PKHD-TYPE HYDROXYLASE YBIX"/>
    <property type="match status" value="1"/>
</dbReference>
<dbReference type="GO" id="GO:0006879">
    <property type="term" value="P:intracellular iron ion homeostasis"/>
    <property type="evidence" value="ECO:0007669"/>
    <property type="project" value="TreeGrafter"/>
</dbReference>
<dbReference type="GO" id="GO:0005506">
    <property type="term" value="F:iron ion binding"/>
    <property type="evidence" value="ECO:0007669"/>
    <property type="project" value="UniProtKB-UniRule"/>
</dbReference>
<evidence type="ECO:0000256" key="1">
    <source>
        <dbReference type="ARBA" id="ARBA00001961"/>
    </source>
</evidence>
<evidence type="ECO:0000256" key="6">
    <source>
        <dbReference type="ARBA" id="ARBA00023004"/>
    </source>
</evidence>
<accession>A0A075PAC7</accession>
<feature type="binding site" evidence="7">
    <location>
        <position position="97"/>
    </location>
    <ligand>
        <name>Fe cation</name>
        <dbReference type="ChEBI" id="CHEBI:24875"/>
    </ligand>
</feature>
<evidence type="ECO:0000256" key="3">
    <source>
        <dbReference type="ARBA" id="ARBA00022896"/>
    </source>
</evidence>
<dbReference type="InterPro" id="IPR006620">
    <property type="entry name" value="Pro_4_hyd_alph"/>
</dbReference>
<evidence type="ECO:0000259" key="8">
    <source>
        <dbReference type="PROSITE" id="PS51471"/>
    </source>
</evidence>
<dbReference type="InterPro" id="IPR023550">
    <property type="entry name" value="PKHD_hydroxylase"/>
</dbReference>
<evidence type="ECO:0000256" key="2">
    <source>
        <dbReference type="ARBA" id="ARBA00022723"/>
    </source>
</evidence>
<dbReference type="PANTHER" id="PTHR41536">
    <property type="entry name" value="PKHD-TYPE HYDROXYLASE YBIX"/>
    <property type="match status" value="1"/>
</dbReference>
<evidence type="ECO:0000256" key="7">
    <source>
        <dbReference type="HAMAP-Rule" id="MF_00657"/>
    </source>
</evidence>
<proteinExistence type="inferred from homology"/>
<evidence type="ECO:0000256" key="5">
    <source>
        <dbReference type="ARBA" id="ARBA00023002"/>
    </source>
</evidence>
<gene>
    <name evidence="9" type="ORF">EP13_17170</name>
</gene>
<dbReference type="NCBIfam" id="NF003975">
    <property type="entry name" value="PRK05467.1-4"/>
    <property type="match status" value="1"/>
</dbReference>
<protein>
    <submittedName>
        <fullName evidence="9">Hydroxylase</fullName>
    </submittedName>
</protein>
<dbReference type="GO" id="GO:0031418">
    <property type="term" value="F:L-ascorbic acid binding"/>
    <property type="evidence" value="ECO:0007669"/>
    <property type="project" value="UniProtKB-KW"/>
</dbReference>
<keyword evidence="5 7" id="KW-0560">Oxidoreductase</keyword>
<dbReference type="HAMAP" id="MF_00657">
    <property type="entry name" value="Hydroxyl_YbiX"/>
    <property type="match status" value="1"/>
</dbReference>
<dbReference type="NCBIfam" id="NF003974">
    <property type="entry name" value="PRK05467.1-3"/>
    <property type="match status" value="1"/>
</dbReference>
<keyword evidence="6 7" id="KW-0408">Iron</keyword>
<name>A0A075PAC7_9ALTE</name>
<feature type="binding site" evidence="7">
    <location>
        <position position="168"/>
    </location>
    <ligand>
        <name>2-oxoglutarate</name>
        <dbReference type="ChEBI" id="CHEBI:16810"/>
    </ligand>
</feature>
<dbReference type="GeneID" id="78256612"/>
<feature type="binding site" evidence="7">
    <location>
        <position position="158"/>
    </location>
    <ligand>
        <name>Fe cation</name>
        <dbReference type="ChEBI" id="CHEBI:24875"/>
    </ligand>
</feature>
<reference evidence="9 10" key="1">
    <citation type="submission" date="2014-06" db="EMBL/GenBank/DDBJ databases">
        <title>Genomes of Alteromonas australica, a world apart.</title>
        <authorList>
            <person name="Gonzaga A."/>
            <person name="Lopez-Perez M."/>
            <person name="Rodriguez-Valera F."/>
        </authorList>
    </citation>
    <scope>NUCLEOTIDE SEQUENCE [LARGE SCALE GENOMIC DNA]</scope>
    <source>
        <strain evidence="9 10">H 17</strain>
    </source>
</reference>
<dbReference type="RefSeq" id="WP_044058286.1">
    <property type="nucleotide sequence ID" value="NZ_CBCSKJ010000007.1"/>
</dbReference>
<dbReference type="Gene3D" id="2.60.120.620">
    <property type="entry name" value="q2cbj1_9rhob like domain"/>
    <property type="match status" value="1"/>
</dbReference>
<dbReference type="InterPro" id="IPR041097">
    <property type="entry name" value="PKHD_C"/>
</dbReference>
<dbReference type="Gene3D" id="4.10.860.20">
    <property type="entry name" value="Rabenosyn, Rab binding domain"/>
    <property type="match status" value="1"/>
</dbReference>
<dbReference type="AlphaFoldDB" id="A0A075PAC7"/>
<dbReference type="SMART" id="SM00702">
    <property type="entry name" value="P4Hc"/>
    <property type="match status" value="1"/>
</dbReference>
<feature type="domain" description="Fe2OG dioxygenase" evidence="8">
    <location>
        <begin position="77"/>
        <end position="177"/>
    </location>
</feature>
<keyword evidence="3 7" id="KW-0847">Vitamin C</keyword>
<feature type="binding site" evidence="7">
    <location>
        <position position="95"/>
    </location>
    <ligand>
        <name>Fe cation</name>
        <dbReference type="ChEBI" id="CHEBI:24875"/>
    </ligand>
</feature>
<keyword evidence="10" id="KW-1185">Reference proteome</keyword>
<keyword evidence="2 7" id="KW-0479">Metal-binding</keyword>
<dbReference type="GO" id="GO:0016706">
    <property type="term" value="F:2-oxoglutarate-dependent dioxygenase activity"/>
    <property type="evidence" value="ECO:0007669"/>
    <property type="project" value="UniProtKB-UniRule"/>
</dbReference>
<dbReference type="EMBL" id="CP008849">
    <property type="protein sequence ID" value="AIG00273.1"/>
    <property type="molecule type" value="Genomic_DNA"/>
</dbReference>
<keyword evidence="4 7" id="KW-0223">Dioxygenase</keyword>
<sequence length="226" mass="24979">MIVIDNLLSANEVEQFVEALALVPFNDGKETAMGMAAGVKNNGQADAQNKQVQQLANHLLSTLGSHPKVVSAALPQRIFPPCFNRYSESQTYGYHVDAAIMRIPNTPDVLRSDMSMTVFLSDPDSYEGGELVIQTGFGEQSIKCAAGSAILYPSSSLHKVTPVTKGERMAAITWMQSMVSDQHIRETLYQLDQSIQSLIANESATREELDQLHHVYHNLIRKFTQL</sequence>
<dbReference type="Proteomes" id="UP000056090">
    <property type="component" value="Chromosome"/>
</dbReference>
<evidence type="ECO:0000313" key="9">
    <source>
        <dbReference type="EMBL" id="AIG00273.1"/>
    </source>
</evidence>
<evidence type="ECO:0000256" key="4">
    <source>
        <dbReference type="ARBA" id="ARBA00022964"/>
    </source>
</evidence>
<organism evidence="9 10">
    <name type="scientific">Alteromonas australica</name>
    <dbReference type="NCBI Taxonomy" id="589873"/>
    <lineage>
        <taxon>Bacteria</taxon>
        <taxon>Pseudomonadati</taxon>
        <taxon>Pseudomonadota</taxon>
        <taxon>Gammaproteobacteria</taxon>
        <taxon>Alteromonadales</taxon>
        <taxon>Alteromonadaceae</taxon>
        <taxon>Alteromonas/Salinimonas group</taxon>
        <taxon>Alteromonas</taxon>
    </lineage>
</organism>
<dbReference type="Pfam" id="PF18331">
    <property type="entry name" value="PKHD_C"/>
    <property type="match status" value="1"/>
</dbReference>
<dbReference type="KEGG" id="aal:EP13_17170"/>
<dbReference type="eggNOG" id="COG3128">
    <property type="taxonomic scope" value="Bacteria"/>
</dbReference>
<comment type="cofactor">
    <cofactor evidence="7">
        <name>Fe(2+)</name>
        <dbReference type="ChEBI" id="CHEBI:29033"/>
    </cofactor>
    <text evidence="7">Binds 1 Fe(2+) ion per subunit.</text>
</comment>
<evidence type="ECO:0000313" key="10">
    <source>
        <dbReference type="Proteomes" id="UP000056090"/>
    </source>
</evidence>